<sequence length="241" mass="25732">MESMMTDQCFSARSFFAAAAAACAATGSPFNLPPMPPGYPDITDPRMANFIRERMLFGIPGSGNFPEIVGQFPVGHPFIYMQNPWYAAMLSGNNGRNIPPGSTPPGIAATQLAGNPQLWAAFAAAYGNGSNITAQQQQQQPPSVSIPTSNHHMGPIMNNKHIQSPDTFLKQIDTEKSSTSLSPPPSSIRMELSPDQKSIKQELDIAANCNNNDNINTTTIDVANNSPPSSSPKRSINEAAA</sequence>
<keyword evidence="3" id="KW-1185">Reference proteome</keyword>
<feature type="compositionally biased region" description="Low complexity" evidence="1">
    <location>
        <begin position="216"/>
        <end position="232"/>
    </location>
</feature>
<dbReference type="EMBL" id="NJHN03000030">
    <property type="protein sequence ID" value="KAH9424034.1"/>
    <property type="molecule type" value="Genomic_DNA"/>
</dbReference>
<accession>A0ABQ8JN99</accession>
<gene>
    <name evidence="2" type="ORF">DERP_008882</name>
</gene>
<evidence type="ECO:0000313" key="2">
    <source>
        <dbReference type="EMBL" id="KAH9424034.1"/>
    </source>
</evidence>
<name>A0ABQ8JN99_DERPT</name>
<feature type="compositionally biased region" description="Polar residues" evidence="1">
    <location>
        <begin position="141"/>
        <end position="151"/>
    </location>
</feature>
<comment type="caution">
    <text evidence="2">The sequence shown here is derived from an EMBL/GenBank/DDBJ whole genome shotgun (WGS) entry which is preliminary data.</text>
</comment>
<proteinExistence type="predicted"/>
<dbReference type="Proteomes" id="UP000887458">
    <property type="component" value="Unassembled WGS sequence"/>
</dbReference>
<evidence type="ECO:0000256" key="1">
    <source>
        <dbReference type="SAM" id="MobiDB-lite"/>
    </source>
</evidence>
<feature type="region of interest" description="Disordered" evidence="1">
    <location>
        <begin position="132"/>
        <end position="154"/>
    </location>
</feature>
<evidence type="ECO:0000313" key="3">
    <source>
        <dbReference type="Proteomes" id="UP000887458"/>
    </source>
</evidence>
<protein>
    <submittedName>
        <fullName evidence="2">Uncharacterized protein</fullName>
    </submittedName>
</protein>
<organism evidence="2 3">
    <name type="scientific">Dermatophagoides pteronyssinus</name>
    <name type="common">European house dust mite</name>
    <dbReference type="NCBI Taxonomy" id="6956"/>
    <lineage>
        <taxon>Eukaryota</taxon>
        <taxon>Metazoa</taxon>
        <taxon>Ecdysozoa</taxon>
        <taxon>Arthropoda</taxon>
        <taxon>Chelicerata</taxon>
        <taxon>Arachnida</taxon>
        <taxon>Acari</taxon>
        <taxon>Acariformes</taxon>
        <taxon>Sarcoptiformes</taxon>
        <taxon>Astigmata</taxon>
        <taxon>Psoroptidia</taxon>
        <taxon>Analgoidea</taxon>
        <taxon>Pyroglyphidae</taxon>
        <taxon>Dermatophagoidinae</taxon>
        <taxon>Dermatophagoides</taxon>
    </lineage>
</organism>
<feature type="region of interest" description="Disordered" evidence="1">
    <location>
        <begin position="216"/>
        <end position="241"/>
    </location>
</feature>
<reference evidence="2 3" key="2">
    <citation type="journal article" date="2022" name="Mol. Biol. Evol.">
        <title>Comparative Genomics Reveals Insights into the Divergent Evolution of Astigmatic Mites and Household Pest Adaptations.</title>
        <authorList>
            <person name="Xiong Q."/>
            <person name="Wan A.T."/>
            <person name="Liu X."/>
            <person name="Fung C.S."/>
            <person name="Xiao X."/>
            <person name="Malainual N."/>
            <person name="Hou J."/>
            <person name="Wang L."/>
            <person name="Wang M."/>
            <person name="Yang K.Y."/>
            <person name="Cui Y."/>
            <person name="Leung E.L."/>
            <person name="Nong W."/>
            <person name="Shin S.K."/>
            <person name="Au S.W."/>
            <person name="Jeong K.Y."/>
            <person name="Chew F.T."/>
            <person name="Hui J.H."/>
            <person name="Leung T.F."/>
            <person name="Tungtrongchitr A."/>
            <person name="Zhong N."/>
            <person name="Liu Z."/>
            <person name="Tsui S.K."/>
        </authorList>
    </citation>
    <scope>NUCLEOTIDE SEQUENCE [LARGE SCALE GENOMIC DNA]</scope>
    <source>
        <strain evidence="2">Derp</strain>
    </source>
</reference>
<feature type="non-terminal residue" evidence="2">
    <location>
        <position position="241"/>
    </location>
</feature>
<reference evidence="2 3" key="1">
    <citation type="journal article" date="2018" name="J. Allergy Clin. Immunol.">
        <title>High-quality assembly of Dermatophagoides pteronyssinus genome and transcriptome reveals a wide range of novel allergens.</title>
        <authorList>
            <person name="Liu X.Y."/>
            <person name="Yang K.Y."/>
            <person name="Wang M.Q."/>
            <person name="Kwok J.S."/>
            <person name="Zeng X."/>
            <person name="Yang Z."/>
            <person name="Xiao X.J."/>
            <person name="Lau C.P."/>
            <person name="Li Y."/>
            <person name="Huang Z.M."/>
            <person name="Ba J.G."/>
            <person name="Yim A.K."/>
            <person name="Ouyang C.Y."/>
            <person name="Ngai S.M."/>
            <person name="Chan T.F."/>
            <person name="Leung E.L."/>
            <person name="Liu L."/>
            <person name="Liu Z.G."/>
            <person name="Tsui S.K."/>
        </authorList>
    </citation>
    <scope>NUCLEOTIDE SEQUENCE [LARGE SCALE GENOMIC DNA]</scope>
    <source>
        <strain evidence="2">Derp</strain>
    </source>
</reference>